<evidence type="ECO:0000313" key="2">
    <source>
        <dbReference type="Proteomes" id="UP000602284"/>
    </source>
</evidence>
<dbReference type="EMBL" id="JAEQNB010000005">
    <property type="protein sequence ID" value="MBL0388247.1"/>
    <property type="molecule type" value="Genomic_DNA"/>
</dbReference>
<accession>A0ABS1JD82</accession>
<evidence type="ECO:0000313" key="1">
    <source>
        <dbReference type="EMBL" id="MBL0388247.1"/>
    </source>
</evidence>
<organism evidence="1 2">
    <name type="scientific">Tumebacillus amylolyticus</name>
    <dbReference type="NCBI Taxonomy" id="2801339"/>
    <lineage>
        <taxon>Bacteria</taxon>
        <taxon>Bacillati</taxon>
        <taxon>Bacillota</taxon>
        <taxon>Bacilli</taxon>
        <taxon>Bacillales</taxon>
        <taxon>Alicyclobacillaceae</taxon>
        <taxon>Tumebacillus</taxon>
    </lineage>
</organism>
<reference evidence="1 2" key="1">
    <citation type="submission" date="2021-01" db="EMBL/GenBank/DDBJ databases">
        <title>Tumebacillus sp. strain ITR2 16S ribosomal RNA gene Genome sequencing and assembly.</title>
        <authorList>
            <person name="Kang M."/>
        </authorList>
    </citation>
    <scope>NUCLEOTIDE SEQUENCE [LARGE SCALE GENOMIC DNA]</scope>
    <source>
        <strain evidence="1 2">ITR2</strain>
    </source>
</reference>
<comment type="caution">
    <text evidence="1">The sequence shown here is derived from an EMBL/GenBank/DDBJ whole genome shotgun (WGS) entry which is preliminary data.</text>
</comment>
<sequence>MGKSKKKSKHQHQQNEVICPPQYVYHDYCTQRVVKHVHPIVNVYRENIVYVPQHVYKQSSRKEVVDPGYRPNCC</sequence>
<dbReference type="Proteomes" id="UP000602284">
    <property type="component" value="Unassembled WGS sequence"/>
</dbReference>
<keyword evidence="2" id="KW-1185">Reference proteome</keyword>
<evidence type="ECO:0008006" key="3">
    <source>
        <dbReference type="Google" id="ProtNLM"/>
    </source>
</evidence>
<dbReference type="RefSeq" id="WP_201637017.1">
    <property type="nucleotide sequence ID" value="NZ_JAEQNB010000005.1"/>
</dbReference>
<protein>
    <recommendedName>
        <fullName evidence="3">Spore coat protein D</fullName>
    </recommendedName>
</protein>
<proteinExistence type="predicted"/>
<name>A0ABS1JD82_9BACL</name>
<gene>
    <name evidence="1" type="ORF">JJB07_16660</name>
</gene>